<reference evidence="1 2" key="1">
    <citation type="submission" date="2017-04" db="EMBL/GenBank/DDBJ databases">
        <authorList>
            <person name="Afonso C.L."/>
            <person name="Miller P.J."/>
            <person name="Scott M.A."/>
            <person name="Spackman E."/>
            <person name="Goraichik I."/>
            <person name="Dimitrov K.M."/>
            <person name="Suarez D.L."/>
            <person name="Swayne D.E."/>
        </authorList>
    </citation>
    <scope>NUCLEOTIDE SEQUENCE [LARGE SCALE GENOMIC DNA]</scope>
    <source>
        <strain evidence="1 2">DSM 43828</strain>
    </source>
</reference>
<gene>
    <name evidence="1" type="ORF">SAMN05661093_05097</name>
</gene>
<dbReference type="EMBL" id="FWXV01000004">
    <property type="protein sequence ID" value="SMD14686.1"/>
    <property type="molecule type" value="Genomic_DNA"/>
</dbReference>
<proteinExistence type="predicted"/>
<keyword evidence="2" id="KW-1185">Reference proteome</keyword>
<dbReference type="AlphaFoldDB" id="A0A1W2EZP8"/>
<evidence type="ECO:0000313" key="1">
    <source>
        <dbReference type="EMBL" id="SMD14686.1"/>
    </source>
</evidence>
<sequence>MPPTEEVVTLFSPTLQSSVDKFGRSLEVSQRLANLHPRKAGGSGDYAALAPAVTLAVIAAFEGFVEDFLATALYLQGHGLPQIAQKVNINNPTVARFNKLLVADIPGVQSAIGQGFTLRVFNIPAVGKTPTTETIDWKEAADRADGWMEVRHCLTHGLVSG</sequence>
<organism evidence="1 2">
    <name type="scientific">Kibdelosporangium aridum</name>
    <dbReference type="NCBI Taxonomy" id="2030"/>
    <lineage>
        <taxon>Bacteria</taxon>
        <taxon>Bacillati</taxon>
        <taxon>Actinomycetota</taxon>
        <taxon>Actinomycetes</taxon>
        <taxon>Pseudonocardiales</taxon>
        <taxon>Pseudonocardiaceae</taxon>
        <taxon>Kibdelosporangium</taxon>
    </lineage>
</organism>
<dbReference type="RefSeq" id="WP_200825683.1">
    <property type="nucleotide sequence ID" value="NZ_FWXV01000004.1"/>
</dbReference>
<dbReference type="Proteomes" id="UP000192674">
    <property type="component" value="Unassembled WGS sequence"/>
</dbReference>
<name>A0A1W2EZP8_KIBAR</name>
<accession>A0A1W2EZP8</accession>
<protein>
    <submittedName>
        <fullName evidence="1">Uncharacterized protein</fullName>
    </submittedName>
</protein>
<evidence type="ECO:0000313" key="2">
    <source>
        <dbReference type="Proteomes" id="UP000192674"/>
    </source>
</evidence>